<protein>
    <submittedName>
        <fullName evidence="2">Uncharacterized protein</fullName>
    </submittedName>
</protein>
<proteinExistence type="predicted"/>
<dbReference type="InParanoid" id="A0A2T3A9A0"/>
<organism evidence="2 3">
    <name type="scientific">Coniella lustricola</name>
    <dbReference type="NCBI Taxonomy" id="2025994"/>
    <lineage>
        <taxon>Eukaryota</taxon>
        <taxon>Fungi</taxon>
        <taxon>Dikarya</taxon>
        <taxon>Ascomycota</taxon>
        <taxon>Pezizomycotina</taxon>
        <taxon>Sordariomycetes</taxon>
        <taxon>Sordariomycetidae</taxon>
        <taxon>Diaporthales</taxon>
        <taxon>Schizoparmaceae</taxon>
        <taxon>Coniella</taxon>
    </lineage>
</organism>
<keyword evidence="1" id="KW-0472">Membrane</keyword>
<evidence type="ECO:0000313" key="3">
    <source>
        <dbReference type="Proteomes" id="UP000241462"/>
    </source>
</evidence>
<reference evidence="2 3" key="1">
    <citation type="journal article" date="2018" name="Mycol. Prog.">
        <title>Coniella lustricola, a new species from submerged detritus.</title>
        <authorList>
            <person name="Raudabaugh D.B."/>
            <person name="Iturriaga T."/>
            <person name="Carver A."/>
            <person name="Mondo S."/>
            <person name="Pangilinan J."/>
            <person name="Lipzen A."/>
            <person name="He G."/>
            <person name="Amirebrahimi M."/>
            <person name="Grigoriev I.V."/>
            <person name="Miller A.N."/>
        </authorList>
    </citation>
    <scope>NUCLEOTIDE SEQUENCE [LARGE SCALE GENOMIC DNA]</scope>
    <source>
        <strain evidence="2 3">B22-T-1</strain>
    </source>
</reference>
<dbReference type="AlphaFoldDB" id="A0A2T3A9A0"/>
<feature type="transmembrane region" description="Helical" evidence="1">
    <location>
        <begin position="52"/>
        <end position="73"/>
    </location>
</feature>
<evidence type="ECO:0000313" key="2">
    <source>
        <dbReference type="EMBL" id="PSR87134.1"/>
    </source>
</evidence>
<accession>A0A2T3A9A0</accession>
<feature type="transmembrane region" description="Helical" evidence="1">
    <location>
        <begin position="85"/>
        <end position="111"/>
    </location>
</feature>
<name>A0A2T3A9A0_9PEZI</name>
<dbReference type="EMBL" id="KZ678433">
    <property type="protein sequence ID" value="PSR87134.1"/>
    <property type="molecule type" value="Genomic_DNA"/>
</dbReference>
<evidence type="ECO:0000256" key="1">
    <source>
        <dbReference type="SAM" id="Phobius"/>
    </source>
</evidence>
<dbReference type="Proteomes" id="UP000241462">
    <property type="component" value="Unassembled WGS sequence"/>
</dbReference>
<keyword evidence="3" id="KW-1185">Reference proteome</keyword>
<keyword evidence="1" id="KW-0812">Transmembrane</keyword>
<sequence length="158" mass="18891">MVLWSLLFPYCLDKFSTRRLLPLGFLASPIEATNLECWFYGTAFLDRGRVGFFFFFLLVSFYSSSWKLLFLLYTHFFVFSGLLALYYFLFWSVLFISFICWFWFLLFWLALRTNCITTILHEFALGFRGPGKSLCVLMTTTRLMIFRFDFSLIHFMLS</sequence>
<feature type="transmembrane region" description="Helical" evidence="1">
    <location>
        <begin position="20"/>
        <end position="40"/>
    </location>
</feature>
<gene>
    <name evidence="2" type="ORF">BD289DRAFT_244478</name>
</gene>
<keyword evidence="1" id="KW-1133">Transmembrane helix</keyword>